<dbReference type="Proteomes" id="UP000198844">
    <property type="component" value="Unassembled WGS sequence"/>
</dbReference>
<name>A0A1I7EQY1_9BURK</name>
<dbReference type="RefSeq" id="WP_143131853.1">
    <property type="nucleotide sequence ID" value="NZ_FPBH01000052.1"/>
</dbReference>
<protein>
    <submittedName>
        <fullName evidence="1">Uncharacterized protein</fullName>
    </submittedName>
</protein>
<proteinExistence type="predicted"/>
<reference evidence="1 2" key="1">
    <citation type="submission" date="2016-10" db="EMBL/GenBank/DDBJ databases">
        <authorList>
            <person name="de Groot N.N."/>
        </authorList>
    </citation>
    <scope>NUCLEOTIDE SEQUENCE [LARGE SCALE GENOMIC DNA]</scope>
    <source>
        <strain evidence="1 2">LMG 27731</strain>
    </source>
</reference>
<evidence type="ECO:0000313" key="2">
    <source>
        <dbReference type="Proteomes" id="UP000198844"/>
    </source>
</evidence>
<gene>
    <name evidence="1" type="ORF">SAMN05192563_105224</name>
</gene>
<evidence type="ECO:0000313" key="1">
    <source>
        <dbReference type="EMBL" id="SFU26334.1"/>
    </source>
</evidence>
<dbReference type="EMBL" id="FPBH01000052">
    <property type="protein sequence ID" value="SFU26334.1"/>
    <property type="molecule type" value="Genomic_DNA"/>
</dbReference>
<accession>A0A1I7EQY1</accession>
<dbReference type="AlphaFoldDB" id="A0A1I7EQY1"/>
<organism evidence="1 2">
    <name type="scientific">Paraburkholderia aspalathi</name>
    <dbReference type="NCBI Taxonomy" id="1324617"/>
    <lineage>
        <taxon>Bacteria</taxon>
        <taxon>Pseudomonadati</taxon>
        <taxon>Pseudomonadota</taxon>
        <taxon>Betaproteobacteria</taxon>
        <taxon>Burkholderiales</taxon>
        <taxon>Burkholderiaceae</taxon>
        <taxon>Paraburkholderia</taxon>
    </lineage>
</organism>
<sequence>MKSPRQRPSKRRVIKVREPSFTKNLRHQILAVSLAFDRSARPLTEITYRLTIMHRLRDGYQLKPGFRAEHRFYWWILMRCTFAEAAAGQFTRRYRRLRRLAALLSDAPISSDWLCNDDMRGASGTNEWRIRREWSRALMWR</sequence>